<feature type="chain" id="PRO_5035276284" evidence="1">
    <location>
        <begin position="25"/>
        <end position="161"/>
    </location>
</feature>
<accession>A0A8J6XFX6</accession>
<organism evidence="2 3">
    <name type="scientific">Iningainema tapete BLCC-T55</name>
    <dbReference type="NCBI Taxonomy" id="2748662"/>
    <lineage>
        <taxon>Bacteria</taxon>
        <taxon>Bacillati</taxon>
        <taxon>Cyanobacteriota</taxon>
        <taxon>Cyanophyceae</taxon>
        <taxon>Nostocales</taxon>
        <taxon>Scytonemataceae</taxon>
        <taxon>Iningainema tapete</taxon>
    </lineage>
</organism>
<evidence type="ECO:0000256" key="1">
    <source>
        <dbReference type="SAM" id="SignalP"/>
    </source>
</evidence>
<gene>
    <name evidence="2" type="ORF">ICL16_29065</name>
</gene>
<keyword evidence="3" id="KW-1185">Reference proteome</keyword>
<sequence>MRSLALLLGICLTTLTFLPQRLLAQTASEPKPSDAPLQLNLLKQPNESIITADTISQTGLTTPSLWLARDNSENKLLDNWIAYPATGKEPGRIDLLVNQQVWSILDNFERYGFVNRLGSVARNYRYNVRVYNYQQDRLATYTCNFNTTPASCSIELNSRAK</sequence>
<comment type="caution">
    <text evidence="2">The sequence shown here is derived from an EMBL/GenBank/DDBJ whole genome shotgun (WGS) entry which is preliminary data.</text>
</comment>
<protein>
    <submittedName>
        <fullName evidence="2">Uncharacterized protein</fullName>
    </submittedName>
</protein>
<feature type="signal peptide" evidence="1">
    <location>
        <begin position="1"/>
        <end position="24"/>
    </location>
</feature>
<keyword evidence="1" id="KW-0732">Signal</keyword>
<dbReference type="Proteomes" id="UP000629098">
    <property type="component" value="Unassembled WGS sequence"/>
</dbReference>
<proteinExistence type="predicted"/>
<dbReference type="EMBL" id="JACXAE010000086">
    <property type="protein sequence ID" value="MBD2776000.1"/>
    <property type="molecule type" value="Genomic_DNA"/>
</dbReference>
<dbReference type="AlphaFoldDB" id="A0A8J6XFX6"/>
<evidence type="ECO:0000313" key="3">
    <source>
        <dbReference type="Proteomes" id="UP000629098"/>
    </source>
</evidence>
<evidence type="ECO:0000313" key="2">
    <source>
        <dbReference type="EMBL" id="MBD2776000.1"/>
    </source>
</evidence>
<name>A0A8J6XFX6_9CYAN</name>
<reference evidence="2" key="1">
    <citation type="submission" date="2020-09" db="EMBL/GenBank/DDBJ databases">
        <title>Iningainema tapete sp. nov. (Scytonemataceae, Cyanobacteria) from greenhouses in central Florida (USA) produces two types of nodularin with biosynthetic potential for microcystin-LR and anabaenopeptins.</title>
        <authorList>
            <person name="Berthold D.E."/>
            <person name="Lefler F.W."/>
            <person name="Huang I.-S."/>
            <person name="Abdulla H."/>
            <person name="Zimba P.V."/>
            <person name="Laughinghouse H.D. IV."/>
        </authorList>
    </citation>
    <scope>NUCLEOTIDE SEQUENCE</scope>
    <source>
        <strain evidence="2">BLCCT55</strain>
    </source>
</reference>
<dbReference type="RefSeq" id="WP_190835055.1">
    <property type="nucleotide sequence ID" value="NZ_CAWPPI010000086.1"/>
</dbReference>